<reference evidence="3 4" key="1">
    <citation type="submission" date="2018-03" db="EMBL/GenBank/DDBJ databases">
        <title>Mesoflavibacter sp. HG37 and Mesoflavibacter sp. HG96 sp.nov., two marine bacteria isolated from seawater of Western Pacific Ocean.</title>
        <authorList>
            <person name="Cheng H."/>
            <person name="Wu Y.-H."/>
            <person name="Guo L.-L."/>
            <person name="Xu X.-W."/>
        </authorList>
    </citation>
    <scope>NUCLEOTIDE SEQUENCE [LARGE SCALE GENOMIC DNA]</scope>
    <source>
        <strain evidence="3 4">KCTC 42117</strain>
    </source>
</reference>
<keyword evidence="1" id="KW-0732">Signal</keyword>
<evidence type="ECO:0000313" key="3">
    <source>
        <dbReference type="EMBL" id="PSG87788.1"/>
    </source>
</evidence>
<evidence type="ECO:0000256" key="1">
    <source>
        <dbReference type="SAM" id="SignalP"/>
    </source>
</evidence>
<proteinExistence type="predicted"/>
<evidence type="ECO:0000259" key="2">
    <source>
        <dbReference type="Pfam" id="PF00188"/>
    </source>
</evidence>
<dbReference type="Pfam" id="PF00188">
    <property type="entry name" value="CAP"/>
    <property type="match status" value="1"/>
</dbReference>
<keyword evidence="4" id="KW-1185">Reference proteome</keyword>
<evidence type="ECO:0000313" key="4">
    <source>
        <dbReference type="Proteomes" id="UP000238430"/>
    </source>
</evidence>
<dbReference type="PANTHER" id="PTHR31157">
    <property type="entry name" value="SCP DOMAIN-CONTAINING PROTEIN"/>
    <property type="match status" value="1"/>
</dbReference>
<name>A0A2T1N7E8_9FLAO</name>
<dbReference type="Gene3D" id="3.40.33.10">
    <property type="entry name" value="CAP"/>
    <property type="match status" value="1"/>
</dbReference>
<dbReference type="EMBL" id="PXOT01000025">
    <property type="protein sequence ID" value="PSG87788.1"/>
    <property type="molecule type" value="Genomic_DNA"/>
</dbReference>
<sequence length="164" mass="18590">MSKIYQPLLLLLLVLITSCSTEDISSQNDTNPDISTEINYNSIDLEIIQLINSHREDLGLSKLNLLDIASLEAKAHSEYMIDQGQPSHDFFFLRQQNLQVTVNAIHVSENVAYGYTTAQTVFNAWLNSDLHKQNLEQSSLSDIGVYSDVDSSGKRYYTNIFLKR</sequence>
<dbReference type="AlphaFoldDB" id="A0A2T1N7E8"/>
<feature type="signal peptide" evidence="1">
    <location>
        <begin position="1"/>
        <end position="21"/>
    </location>
</feature>
<dbReference type="Proteomes" id="UP000238430">
    <property type="component" value="Unassembled WGS sequence"/>
</dbReference>
<organism evidence="3 4">
    <name type="scientific">Mesoflavibacter zeaxanthinifaciens subsp. sabulilitoris</name>
    <dbReference type="NCBI Taxonomy" id="1520893"/>
    <lineage>
        <taxon>Bacteria</taxon>
        <taxon>Pseudomonadati</taxon>
        <taxon>Bacteroidota</taxon>
        <taxon>Flavobacteriia</taxon>
        <taxon>Flavobacteriales</taxon>
        <taxon>Flavobacteriaceae</taxon>
        <taxon>Mesoflavibacter</taxon>
    </lineage>
</organism>
<dbReference type="RefSeq" id="WP_106679858.1">
    <property type="nucleotide sequence ID" value="NZ_JACHWV010000004.1"/>
</dbReference>
<gene>
    <name evidence="3" type="ORF">C7H61_11280</name>
</gene>
<dbReference type="InterPro" id="IPR035940">
    <property type="entry name" value="CAP_sf"/>
</dbReference>
<dbReference type="OrthoDB" id="982527at2"/>
<protein>
    <submittedName>
        <fullName evidence="3">CAP domain-containing protein</fullName>
    </submittedName>
</protein>
<feature type="chain" id="PRO_5015662050" evidence="1">
    <location>
        <begin position="22"/>
        <end position="164"/>
    </location>
</feature>
<dbReference type="SUPFAM" id="SSF55797">
    <property type="entry name" value="PR-1-like"/>
    <property type="match status" value="1"/>
</dbReference>
<dbReference type="PANTHER" id="PTHR31157:SF1">
    <property type="entry name" value="SCP DOMAIN-CONTAINING PROTEIN"/>
    <property type="match status" value="1"/>
</dbReference>
<dbReference type="CDD" id="cd05379">
    <property type="entry name" value="CAP_bacterial"/>
    <property type="match status" value="1"/>
</dbReference>
<accession>A0A2T1N7E8</accession>
<feature type="domain" description="SCP" evidence="2">
    <location>
        <begin position="49"/>
        <end position="157"/>
    </location>
</feature>
<dbReference type="InterPro" id="IPR014044">
    <property type="entry name" value="CAP_dom"/>
</dbReference>
<comment type="caution">
    <text evidence="3">The sequence shown here is derived from an EMBL/GenBank/DDBJ whole genome shotgun (WGS) entry which is preliminary data.</text>
</comment>
<dbReference type="PROSITE" id="PS51257">
    <property type="entry name" value="PROKAR_LIPOPROTEIN"/>
    <property type="match status" value="1"/>
</dbReference>